<evidence type="ECO:0000313" key="3">
    <source>
        <dbReference type="Proteomes" id="UP000325902"/>
    </source>
</evidence>
<feature type="compositionally biased region" description="Low complexity" evidence="1">
    <location>
        <begin position="7"/>
        <end position="21"/>
    </location>
</feature>
<gene>
    <name evidence="2" type="ORF">DBV05_g3508</name>
</gene>
<evidence type="ECO:0000256" key="1">
    <source>
        <dbReference type="SAM" id="MobiDB-lite"/>
    </source>
</evidence>
<dbReference type="Proteomes" id="UP000325902">
    <property type="component" value="Unassembled WGS sequence"/>
</dbReference>
<evidence type="ECO:0000313" key="2">
    <source>
        <dbReference type="EMBL" id="KAB2577870.1"/>
    </source>
</evidence>
<feature type="compositionally biased region" description="Polar residues" evidence="1">
    <location>
        <begin position="33"/>
        <end position="44"/>
    </location>
</feature>
<feature type="compositionally biased region" description="Basic residues" evidence="1">
    <location>
        <begin position="308"/>
        <end position="318"/>
    </location>
</feature>
<accession>A0A5N5DJV4</accession>
<organism evidence="2 3">
    <name type="scientific">Lasiodiplodia theobromae</name>
    <dbReference type="NCBI Taxonomy" id="45133"/>
    <lineage>
        <taxon>Eukaryota</taxon>
        <taxon>Fungi</taxon>
        <taxon>Dikarya</taxon>
        <taxon>Ascomycota</taxon>
        <taxon>Pezizomycotina</taxon>
        <taxon>Dothideomycetes</taxon>
        <taxon>Dothideomycetes incertae sedis</taxon>
        <taxon>Botryosphaeriales</taxon>
        <taxon>Botryosphaeriaceae</taxon>
        <taxon>Lasiodiplodia</taxon>
    </lineage>
</organism>
<feature type="compositionally biased region" description="Basic and acidic residues" evidence="1">
    <location>
        <begin position="77"/>
        <end position="86"/>
    </location>
</feature>
<dbReference type="OrthoDB" id="4117770at2759"/>
<name>A0A5N5DJV4_9PEZI</name>
<feature type="region of interest" description="Disordered" evidence="1">
    <location>
        <begin position="33"/>
        <end position="119"/>
    </location>
</feature>
<keyword evidence="3" id="KW-1185">Reference proteome</keyword>
<sequence length="436" mass="46624">MPPATVPPAAAAAAASNEEAAAAPLIKIPTLTYRNRSDPSSSARLSLMPARSAAPEQRTTTSSDADDAITVVPTKSAEVRTARRQVDWALEPATPNGSSAHSKAAPDAQPKQKSKKKGSSFFSFLAVKEPTSGALEQYAELQRKQAAEKGTAFMAGVSSQKLPSEVPRVNTKWNGLPQPAKPDLKRASTVSAGTLYGARRNSVATTSSSSKASRRSQKSVESSSVDFDRAPPPSLETLSIKSHPRHDSGTGVYEPIKPPPRRDRRASVGDPLKRMSGAFTMSEAKQGSSAEASQVPTPIPEPKDPKNRHSKTFAHRNICKLPSITPKEIAPWAEPAESSEPWPTRYPRSCGVDDLDFITSSPISGAPEKSIEEQIADAERRTASVTRAARMPPSSNAQALARLEHPGDEGKRQSAEAKSSKQKKGSSRFMRFTGKS</sequence>
<feature type="region of interest" description="Disordered" evidence="1">
    <location>
        <begin position="329"/>
        <end position="348"/>
    </location>
</feature>
<feature type="compositionally biased region" description="Basic and acidic residues" evidence="1">
    <location>
        <begin position="369"/>
        <end position="382"/>
    </location>
</feature>
<feature type="compositionally biased region" description="Low complexity" evidence="1">
    <location>
        <begin position="202"/>
        <end position="211"/>
    </location>
</feature>
<proteinExistence type="predicted"/>
<feature type="compositionally biased region" description="Basic and acidic residues" evidence="1">
    <location>
        <begin position="402"/>
        <end position="419"/>
    </location>
</feature>
<protein>
    <submittedName>
        <fullName evidence="2">Uncharacterized protein</fullName>
    </submittedName>
</protein>
<feature type="compositionally biased region" description="Polar residues" evidence="1">
    <location>
        <begin position="283"/>
        <end position="296"/>
    </location>
</feature>
<reference evidence="2 3" key="1">
    <citation type="journal article" date="2019" name="Sci. Rep.">
        <title>A multi-omics analysis of the grapevine pathogen Lasiodiplodia theobromae reveals that temperature affects the expression of virulence- and pathogenicity-related genes.</title>
        <authorList>
            <person name="Felix C."/>
            <person name="Meneses R."/>
            <person name="Goncalves M.F.M."/>
            <person name="Tilleman L."/>
            <person name="Duarte A.S."/>
            <person name="Jorrin-Novo J.V."/>
            <person name="Van de Peer Y."/>
            <person name="Deforce D."/>
            <person name="Van Nieuwerburgh F."/>
            <person name="Esteves A.C."/>
            <person name="Alves A."/>
        </authorList>
    </citation>
    <scope>NUCLEOTIDE SEQUENCE [LARGE SCALE GENOMIC DNA]</scope>
    <source>
        <strain evidence="2 3">LA-SOL3</strain>
    </source>
</reference>
<dbReference type="AlphaFoldDB" id="A0A5N5DJV4"/>
<feature type="region of interest" description="Disordered" evidence="1">
    <location>
        <begin position="1"/>
        <end position="21"/>
    </location>
</feature>
<feature type="compositionally biased region" description="Low complexity" evidence="1">
    <location>
        <begin position="102"/>
        <end position="111"/>
    </location>
</feature>
<feature type="region of interest" description="Disordered" evidence="1">
    <location>
        <begin position="157"/>
        <end position="320"/>
    </location>
</feature>
<dbReference type="EMBL" id="VCHE01000015">
    <property type="protein sequence ID" value="KAB2577870.1"/>
    <property type="molecule type" value="Genomic_DNA"/>
</dbReference>
<feature type="region of interest" description="Disordered" evidence="1">
    <location>
        <begin position="357"/>
        <end position="436"/>
    </location>
</feature>
<comment type="caution">
    <text evidence="2">The sequence shown here is derived from an EMBL/GenBank/DDBJ whole genome shotgun (WGS) entry which is preliminary data.</text>
</comment>